<sequence>MNATGEFVADFAVAMIAGLLVVMIVAICATIWRPGRGPGPTVVIVASAALGLVLAVVSLVLHDNVWLIGTAAVLATGLLGAWLIALRSDGSRSR</sequence>
<evidence type="ECO:0000313" key="3">
    <source>
        <dbReference type="Proteomes" id="UP001597479"/>
    </source>
</evidence>
<keyword evidence="1" id="KW-0812">Transmembrane</keyword>
<keyword evidence="1" id="KW-0472">Membrane</keyword>
<gene>
    <name evidence="2" type="ORF">ACFS27_21735</name>
</gene>
<organism evidence="2 3">
    <name type="scientific">Promicromonospora vindobonensis</name>
    <dbReference type="NCBI Taxonomy" id="195748"/>
    <lineage>
        <taxon>Bacteria</taxon>
        <taxon>Bacillati</taxon>
        <taxon>Actinomycetota</taxon>
        <taxon>Actinomycetes</taxon>
        <taxon>Micrococcales</taxon>
        <taxon>Promicromonosporaceae</taxon>
        <taxon>Promicromonospora</taxon>
    </lineage>
</organism>
<reference evidence="3" key="1">
    <citation type="journal article" date="2019" name="Int. J. Syst. Evol. Microbiol.">
        <title>The Global Catalogue of Microorganisms (GCM) 10K type strain sequencing project: providing services to taxonomists for standard genome sequencing and annotation.</title>
        <authorList>
            <consortium name="The Broad Institute Genomics Platform"/>
            <consortium name="The Broad Institute Genome Sequencing Center for Infectious Disease"/>
            <person name="Wu L."/>
            <person name="Ma J."/>
        </authorList>
    </citation>
    <scope>NUCLEOTIDE SEQUENCE [LARGE SCALE GENOMIC DNA]</scope>
    <source>
        <strain evidence="3">CCM 7044</strain>
    </source>
</reference>
<protein>
    <submittedName>
        <fullName evidence="2">Uncharacterized protein</fullName>
    </submittedName>
</protein>
<evidence type="ECO:0000313" key="2">
    <source>
        <dbReference type="EMBL" id="MFD2796198.1"/>
    </source>
</evidence>
<keyword evidence="3" id="KW-1185">Reference proteome</keyword>
<name>A0ABW5VX14_9MICO</name>
<feature type="transmembrane region" description="Helical" evidence="1">
    <location>
        <begin position="39"/>
        <end position="60"/>
    </location>
</feature>
<feature type="transmembrane region" description="Helical" evidence="1">
    <location>
        <begin position="66"/>
        <end position="86"/>
    </location>
</feature>
<feature type="transmembrane region" description="Helical" evidence="1">
    <location>
        <begin position="12"/>
        <end position="32"/>
    </location>
</feature>
<comment type="caution">
    <text evidence="2">The sequence shown here is derived from an EMBL/GenBank/DDBJ whole genome shotgun (WGS) entry which is preliminary data.</text>
</comment>
<keyword evidence="1" id="KW-1133">Transmembrane helix</keyword>
<evidence type="ECO:0000256" key="1">
    <source>
        <dbReference type="SAM" id="Phobius"/>
    </source>
</evidence>
<dbReference type="EMBL" id="JBHUOG010000002">
    <property type="protein sequence ID" value="MFD2796198.1"/>
    <property type="molecule type" value="Genomic_DNA"/>
</dbReference>
<dbReference type="Proteomes" id="UP001597479">
    <property type="component" value="Unassembled WGS sequence"/>
</dbReference>
<proteinExistence type="predicted"/>
<dbReference type="RefSeq" id="WP_377187365.1">
    <property type="nucleotide sequence ID" value="NZ_JBHUOG010000002.1"/>
</dbReference>
<accession>A0ABW5VX14</accession>